<feature type="transmembrane region" description="Helical" evidence="1">
    <location>
        <begin position="137"/>
        <end position="155"/>
    </location>
</feature>
<evidence type="ECO:0000256" key="1">
    <source>
        <dbReference type="SAM" id="Phobius"/>
    </source>
</evidence>
<keyword evidence="3" id="KW-1185">Reference proteome</keyword>
<feature type="transmembrane region" description="Helical" evidence="1">
    <location>
        <begin position="106"/>
        <end position="125"/>
    </location>
</feature>
<feature type="transmembrane region" description="Helical" evidence="1">
    <location>
        <begin position="349"/>
        <end position="368"/>
    </location>
</feature>
<dbReference type="PATRIC" id="fig|582680.7.peg.1097"/>
<dbReference type="InterPro" id="IPR010640">
    <property type="entry name" value="Low_temperature_requirement_A"/>
</dbReference>
<sequence length="374" mass="40431">MRPRDVGERDRGVSNLELLFDLVFAAAVGISSGAMHELTAHGDLFGGVGAYLMVFFAIWWAWMNVTWFGTSFDTDDWLYRVLVIVQMGGAITIAAGSRGGILHGDFTWVVIGYVVLRLCSVAQWIRVASASLEYRATALRYAVSITLVQALWILRQPLVPAALQVPSLLAMVALELLVPVFAERARSTPWHPHHVSERFGAFTLILLGESVVGSTAAMLAAIEHHGALVFIGVAATALTVLAGMWWCYFALPRDELVGGLRATMGFGYGHFVVFAAAGAFSVGIENVLAALEEGHGVQSTALAGTLTVPVAAFFAATWALILRRTLPRWASVLFLVLVALVLLCTVTPWFWLLTAALVIGITAVVEVVRVRQRA</sequence>
<feature type="transmembrane region" description="Helical" evidence="1">
    <location>
        <begin position="296"/>
        <end position="319"/>
    </location>
</feature>
<accession>A0A0F0KZP5</accession>
<feature type="transmembrane region" description="Helical" evidence="1">
    <location>
        <begin position="161"/>
        <end position="182"/>
    </location>
</feature>
<reference evidence="2 3" key="1">
    <citation type="submission" date="2015-02" db="EMBL/GenBank/DDBJ databases">
        <title>Draft genome sequences of ten Microbacterium spp. with emphasis on heavy metal contaminated environments.</title>
        <authorList>
            <person name="Corretto E."/>
        </authorList>
    </citation>
    <scope>NUCLEOTIDE SEQUENCE [LARGE SCALE GENOMIC DNA]</scope>
    <source>
        <strain evidence="2 3">DSM 23848</strain>
    </source>
</reference>
<gene>
    <name evidence="2" type="ORF">RL72_01059</name>
</gene>
<feature type="transmembrane region" description="Helical" evidence="1">
    <location>
        <begin position="202"/>
        <end position="222"/>
    </location>
</feature>
<organism evidence="2 3">
    <name type="scientific">Microbacterium azadirachtae</name>
    <dbReference type="NCBI Taxonomy" id="582680"/>
    <lineage>
        <taxon>Bacteria</taxon>
        <taxon>Bacillati</taxon>
        <taxon>Actinomycetota</taxon>
        <taxon>Actinomycetes</taxon>
        <taxon>Micrococcales</taxon>
        <taxon>Microbacteriaceae</taxon>
        <taxon>Microbacterium</taxon>
    </lineage>
</organism>
<feature type="transmembrane region" description="Helical" evidence="1">
    <location>
        <begin position="77"/>
        <end position="94"/>
    </location>
</feature>
<feature type="transmembrane region" description="Helical" evidence="1">
    <location>
        <begin position="263"/>
        <end position="284"/>
    </location>
</feature>
<feature type="transmembrane region" description="Helical" evidence="1">
    <location>
        <begin position="44"/>
        <end position="65"/>
    </location>
</feature>
<keyword evidence="1" id="KW-1133">Transmembrane helix</keyword>
<keyword evidence="1" id="KW-0812">Transmembrane</keyword>
<protein>
    <submittedName>
        <fullName evidence="2">Bacterial low temperature requirement A protein (LtrA)</fullName>
    </submittedName>
</protein>
<feature type="transmembrane region" description="Helical" evidence="1">
    <location>
        <begin position="326"/>
        <end position="343"/>
    </location>
</feature>
<dbReference type="Pfam" id="PF06772">
    <property type="entry name" value="LtrA"/>
    <property type="match status" value="1"/>
</dbReference>
<dbReference type="EMBL" id="JYIT01000065">
    <property type="protein sequence ID" value="KJL26343.1"/>
    <property type="molecule type" value="Genomic_DNA"/>
</dbReference>
<evidence type="ECO:0000313" key="2">
    <source>
        <dbReference type="EMBL" id="KJL26343.1"/>
    </source>
</evidence>
<evidence type="ECO:0000313" key="3">
    <source>
        <dbReference type="Proteomes" id="UP000033448"/>
    </source>
</evidence>
<dbReference type="PANTHER" id="PTHR36840:SF1">
    <property type="entry name" value="BLL5714 PROTEIN"/>
    <property type="match status" value="1"/>
</dbReference>
<name>A0A0F0KZP5_9MICO</name>
<dbReference type="PANTHER" id="PTHR36840">
    <property type="entry name" value="BLL5714 PROTEIN"/>
    <property type="match status" value="1"/>
</dbReference>
<feature type="transmembrane region" description="Helical" evidence="1">
    <location>
        <begin position="12"/>
        <end position="32"/>
    </location>
</feature>
<dbReference type="AlphaFoldDB" id="A0A0F0KZP5"/>
<comment type="caution">
    <text evidence="2">The sequence shown here is derived from an EMBL/GenBank/DDBJ whole genome shotgun (WGS) entry which is preliminary data.</text>
</comment>
<feature type="transmembrane region" description="Helical" evidence="1">
    <location>
        <begin position="228"/>
        <end position="251"/>
    </location>
</feature>
<keyword evidence="1" id="KW-0472">Membrane</keyword>
<proteinExistence type="predicted"/>
<dbReference type="Proteomes" id="UP000033448">
    <property type="component" value="Unassembled WGS sequence"/>
</dbReference>